<keyword evidence="1" id="KW-0813">Transport</keyword>
<dbReference type="Gene3D" id="3.40.50.1000">
    <property type="entry name" value="HAD superfamily/HAD-like"/>
    <property type="match status" value="1"/>
</dbReference>
<gene>
    <name evidence="4" type="ORF">K7432_011111</name>
</gene>
<dbReference type="PROSITE" id="PS50969">
    <property type="entry name" value="FCP1"/>
    <property type="match status" value="1"/>
</dbReference>
<comment type="caution">
    <text evidence="4">The sequence shown here is derived from an EMBL/GenBank/DDBJ whole genome shotgun (WGS) entry which is preliminary data.</text>
</comment>
<dbReference type="InterPro" id="IPR050365">
    <property type="entry name" value="TIM50"/>
</dbReference>
<evidence type="ECO:0000259" key="3">
    <source>
        <dbReference type="PROSITE" id="PS50969"/>
    </source>
</evidence>
<dbReference type="EMBL" id="JASJQH010000827">
    <property type="protein sequence ID" value="KAK9762805.1"/>
    <property type="molecule type" value="Genomic_DNA"/>
</dbReference>
<proteinExistence type="inferred from homology"/>
<feature type="compositionally biased region" description="Basic residues" evidence="2">
    <location>
        <begin position="36"/>
        <end position="51"/>
    </location>
</feature>
<reference evidence="4 5" key="1">
    <citation type="submission" date="2023-04" db="EMBL/GenBank/DDBJ databases">
        <title>Genome of Basidiobolus ranarum AG-B5.</title>
        <authorList>
            <person name="Stajich J.E."/>
            <person name="Carter-House D."/>
            <person name="Gryganskyi A."/>
        </authorList>
    </citation>
    <scope>NUCLEOTIDE SEQUENCE [LARGE SCALE GENOMIC DNA]</scope>
    <source>
        <strain evidence="4 5">AG-B5</strain>
    </source>
</reference>
<comment type="subunit">
    <text evidence="1">Component of the TIM23 complex.</text>
</comment>
<feature type="region of interest" description="Disordered" evidence="2">
    <location>
        <begin position="1"/>
        <end position="61"/>
    </location>
</feature>
<comment type="subcellular location">
    <subcellularLocation>
        <location evidence="1">Mitochondrion inner membrane</location>
        <topology evidence="1">Single-pass membrane protein</topology>
    </subcellularLocation>
</comment>
<comment type="function">
    <text evidence="1">Essential component of the TIM23 complex, a complex that mediates the translocation of transit peptide-containing proteins across the mitochondrial inner membrane.</text>
</comment>
<dbReference type="InterPro" id="IPR004274">
    <property type="entry name" value="FCP1_dom"/>
</dbReference>
<keyword evidence="1" id="KW-0653">Protein transport</keyword>
<keyword evidence="1" id="KW-0496">Mitochondrion</keyword>
<evidence type="ECO:0000313" key="5">
    <source>
        <dbReference type="Proteomes" id="UP001479436"/>
    </source>
</evidence>
<dbReference type="InterPro" id="IPR023214">
    <property type="entry name" value="HAD_sf"/>
</dbReference>
<sequence>MVTSSRSYNGTGRSKRRATWAIQDLPTQESTLTLTKKPKRRTRNRSKKKKTTKEGPEVSTGFKQTVYRQNEEVPAAAVSVCSTFEHSYPVLPKNLMILDLNGTLLVRNKKSKAIYMRPHVPEFVEFILKNFAVIVWSSAMPDNVYRMILKVFKQRQSLLLDVWDRSHLRLNQKDYFRKVDVIKDLSWIWEKHTYWDSTNTVLIDDTEHKGQLQPNNHICLREFMKGDINDKELLHVQDYLQGFLKGETKDIRSYIQDNRYVPSKLDFSGSDHSDE</sequence>
<feature type="domain" description="FCP1 homology" evidence="3">
    <location>
        <begin position="89"/>
        <end position="243"/>
    </location>
</feature>
<evidence type="ECO:0000256" key="2">
    <source>
        <dbReference type="SAM" id="MobiDB-lite"/>
    </source>
</evidence>
<keyword evidence="5" id="KW-1185">Reference proteome</keyword>
<keyword evidence="1" id="KW-0809">Transit peptide</keyword>
<dbReference type="Proteomes" id="UP001479436">
    <property type="component" value="Unassembled WGS sequence"/>
</dbReference>
<evidence type="ECO:0000313" key="4">
    <source>
        <dbReference type="EMBL" id="KAK9762805.1"/>
    </source>
</evidence>
<accession>A0ABR2WMU4</accession>
<comment type="similarity">
    <text evidence="1">Belongs to the TIM50 family.</text>
</comment>
<dbReference type="SUPFAM" id="SSF56784">
    <property type="entry name" value="HAD-like"/>
    <property type="match status" value="1"/>
</dbReference>
<dbReference type="InterPro" id="IPR036412">
    <property type="entry name" value="HAD-like_sf"/>
</dbReference>
<feature type="compositionally biased region" description="Polar residues" evidence="2">
    <location>
        <begin position="1"/>
        <end position="12"/>
    </location>
</feature>
<name>A0ABR2WMU4_9FUNG</name>
<evidence type="ECO:0000256" key="1">
    <source>
        <dbReference type="RuleBase" id="RU365079"/>
    </source>
</evidence>
<dbReference type="SMART" id="SM00577">
    <property type="entry name" value="CPDc"/>
    <property type="match status" value="1"/>
</dbReference>
<organism evidence="4 5">
    <name type="scientific">Basidiobolus ranarum</name>
    <dbReference type="NCBI Taxonomy" id="34480"/>
    <lineage>
        <taxon>Eukaryota</taxon>
        <taxon>Fungi</taxon>
        <taxon>Fungi incertae sedis</taxon>
        <taxon>Zoopagomycota</taxon>
        <taxon>Entomophthoromycotina</taxon>
        <taxon>Basidiobolomycetes</taxon>
        <taxon>Basidiobolales</taxon>
        <taxon>Basidiobolaceae</taxon>
        <taxon>Basidiobolus</taxon>
    </lineage>
</organism>
<keyword evidence="1" id="KW-0811">Translocation</keyword>
<dbReference type="PANTHER" id="PTHR12210">
    <property type="entry name" value="DULLARD PROTEIN PHOSPHATASE"/>
    <property type="match status" value="1"/>
</dbReference>
<protein>
    <recommendedName>
        <fullName evidence="1">Mitochondrial import inner membrane translocase subunit TIM50</fullName>
    </recommendedName>
</protein>
<dbReference type="Pfam" id="PF03031">
    <property type="entry name" value="NIF"/>
    <property type="match status" value="1"/>
</dbReference>